<evidence type="ECO:0000313" key="2">
    <source>
        <dbReference type="Proteomes" id="UP000304953"/>
    </source>
</evidence>
<keyword evidence="1" id="KW-0238">DNA-binding</keyword>
<organism evidence="1 2">
    <name type="scientific">Petralouisia muris</name>
    <dbReference type="NCBI Taxonomy" id="3032872"/>
    <lineage>
        <taxon>Bacteria</taxon>
        <taxon>Bacillati</taxon>
        <taxon>Bacillota</taxon>
        <taxon>Clostridia</taxon>
        <taxon>Lachnospirales</taxon>
        <taxon>Lachnospiraceae</taxon>
        <taxon>Petralouisia</taxon>
    </lineage>
</organism>
<keyword evidence="2" id="KW-1185">Reference proteome</keyword>
<proteinExistence type="predicted"/>
<name>A0AC61S1W2_9FIRM</name>
<gene>
    <name evidence="1" type="ORF">E5329_02290</name>
</gene>
<accession>A0AC61S1W2</accession>
<sequence>MFKLKKEYIEYENKSLRLPKDLIEKVQALADENQMSFNKVVIQCIEYALENTEKKENN</sequence>
<evidence type="ECO:0000313" key="1">
    <source>
        <dbReference type="EMBL" id="TGY97970.1"/>
    </source>
</evidence>
<dbReference type="EMBL" id="SRYA01000003">
    <property type="protein sequence ID" value="TGY97970.1"/>
    <property type="molecule type" value="Genomic_DNA"/>
</dbReference>
<dbReference type="Proteomes" id="UP000304953">
    <property type="component" value="Unassembled WGS sequence"/>
</dbReference>
<protein>
    <submittedName>
        <fullName evidence="1">Arc family DNA-binding protein</fullName>
    </submittedName>
</protein>
<comment type="caution">
    <text evidence="1">The sequence shown here is derived from an EMBL/GenBank/DDBJ whole genome shotgun (WGS) entry which is preliminary data.</text>
</comment>
<reference evidence="1" key="1">
    <citation type="submission" date="2019-04" db="EMBL/GenBank/DDBJ databases">
        <title>Microbes associate with the intestines of laboratory mice.</title>
        <authorList>
            <person name="Navarre W."/>
            <person name="Wong E."/>
            <person name="Huang K."/>
            <person name="Tropini C."/>
            <person name="Ng K."/>
            <person name="Yu B."/>
        </authorList>
    </citation>
    <scope>NUCLEOTIDE SEQUENCE</scope>
    <source>
        <strain evidence="1">NM01_1-7b</strain>
    </source>
</reference>